<dbReference type="AlphaFoldDB" id="A0AA88NFM7"/>
<dbReference type="Proteomes" id="UP001187315">
    <property type="component" value="Unassembled WGS sequence"/>
</dbReference>
<accession>A0AA88NFM7</accession>
<name>A0AA88NFM7_TACVA</name>
<comment type="caution">
    <text evidence="1">The sequence shown here is derived from an EMBL/GenBank/DDBJ whole genome shotgun (WGS) entry which is preliminary data.</text>
</comment>
<protein>
    <submittedName>
        <fullName evidence="1">Uncharacterized protein</fullName>
    </submittedName>
</protein>
<sequence length="298" mass="33629">MAEQAALSGGAEQELEALSVDDFLNLLELLKIKLPQGVVTPEAVAQSTHSNVIADATLIKQDLENCTLRIAPIPRLACGKIQQVLMLKQNNEFKEITKTIFFRDSEGETLKKRWEKNTQVGCRFRMKNTYQETLTRVRGSGSSFWNNPENQLIAMECFQFYLRQLGLTPNDVECKTNGKLEFGFLSGKPNFLVKMKRSPEDTSPSEKVISKCNSSISQRAGNIFIRPEEGHQAEFHSSHHSYILAQGCLAVIVCKVEQTFYWGNVSEDTDNIEQLNNCKNEALSRFLAVLSLIFEKNN</sequence>
<proteinExistence type="predicted"/>
<dbReference type="EMBL" id="JAVHJS010000006">
    <property type="protein sequence ID" value="KAK2855282.1"/>
    <property type="molecule type" value="Genomic_DNA"/>
</dbReference>
<organism evidence="1 2">
    <name type="scientific">Tachysurus vachellii</name>
    <name type="common">Darkbarbel catfish</name>
    <name type="synonym">Pelteobagrus vachellii</name>
    <dbReference type="NCBI Taxonomy" id="175792"/>
    <lineage>
        <taxon>Eukaryota</taxon>
        <taxon>Metazoa</taxon>
        <taxon>Chordata</taxon>
        <taxon>Craniata</taxon>
        <taxon>Vertebrata</taxon>
        <taxon>Euteleostomi</taxon>
        <taxon>Actinopterygii</taxon>
        <taxon>Neopterygii</taxon>
        <taxon>Teleostei</taxon>
        <taxon>Ostariophysi</taxon>
        <taxon>Siluriformes</taxon>
        <taxon>Bagridae</taxon>
        <taxon>Tachysurus</taxon>
    </lineage>
</organism>
<gene>
    <name evidence="1" type="ORF">Q7C36_007151</name>
</gene>
<evidence type="ECO:0000313" key="1">
    <source>
        <dbReference type="EMBL" id="KAK2855282.1"/>
    </source>
</evidence>
<keyword evidence="2" id="KW-1185">Reference proteome</keyword>
<evidence type="ECO:0000313" key="2">
    <source>
        <dbReference type="Proteomes" id="UP001187315"/>
    </source>
</evidence>
<reference evidence="1" key="1">
    <citation type="submission" date="2023-08" db="EMBL/GenBank/DDBJ databases">
        <title>Pelteobagrus vachellii genome.</title>
        <authorList>
            <person name="Liu H."/>
        </authorList>
    </citation>
    <scope>NUCLEOTIDE SEQUENCE</scope>
    <source>
        <strain evidence="1">PRFRI_2022a</strain>
        <tissue evidence="1">Muscle</tissue>
    </source>
</reference>